<evidence type="ECO:0000256" key="7">
    <source>
        <dbReference type="SAM" id="SignalP"/>
    </source>
</evidence>
<keyword evidence="3 7" id="KW-0732">Signal</keyword>
<evidence type="ECO:0000256" key="1">
    <source>
        <dbReference type="ARBA" id="ARBA00004196"/>
    </source>
</evidence>
<feature type="region of interest" description="Disordered" evidence="6">
    <location>
        <begin position="104"/>
        <end position="303"/>
    </location>
</feature>
<dbReference type="Gene3D" id="3.80.10.10">
    <property type="entry name" value="Ribonuclease Inhibitor"/>
    <property type="match status" value="2"/>
</dbReference>
<dbReference type="PANTHER" id="PTHR48059">
    <property type="entry name" value="POLYGALACTURONASE INHIBITOR 1"/>
    <property type="match status" value="1"/>
</dbReference>
<evidence type="ECO:0008006" key="10">
    <source>
        <dbReference type="Google" id="ProtNLM"/>
    </source>
</evidence>
<dbReference type="FunFam" id="3.80.10.10:FF:000400">
    <property type="entry name" value="Nuclear pore complex protein NUP107"/>
    <property type="match status" value="1"/>
</dbReference>
<feature type="compositionally biased region" description="Low complexity" evidence="6">
    <location>
        <begin position="137"/>
        <end position="146"/>
    </location>
</feature>
<evidence type="ECO:0000313" key="8">
    <source>
        <dbReference type="EMBL" id="VEU35164.1"/>
    </source>
</evidence>
<feature type="compositionally biased region" description="Basic and acidic residues" evidence="6">
    <location>
        <begin position="188"/>
        <end position="201"/>
    </location>
</feature>
<organism evidence="8 9">
    <name type="scientific">Pseudo-nitzschia multistriata</name>
    <dbReference type="NCBI Taxonomy" id="183589"/>
    <lineage>
        <taxon>Eukaryota</taxon>
        <taxon>Sar</taxon>
        <taxon>Stramenopiles</taxon>
        <taxon>Ochrophyta</taxon>
        <taxon>Bacillariophyta</taxon>
        <taxon>Bacillariophyceae</taxon>
        <taxon>Bacillariophycidae</taxon>
        <taxon>Bacillariales</taxon>
        <taxon>Bacillariaceae</taxon>
        <taxon>Pseudo-nitzschia</taxon>
    </lineage>
</organism>
<feature type="signal peptide" evidence="7">
    <location>
        <begin position="1"/>
        <end position="26"/>
    </location>
</feature>
<dbReference type="SUPFAM" id="SSF52058">
    <property type="entry name" value="L domain-like"/>
    <property type="match status" value="1"/>
</dbReference>
<dbReference type="OrthoDB" id="39747at2759"/>
<dbReference type="PANTHER" id="PTHR48059:SF30">
    <property type="entry name" value="OS06G0587000 PROTEIN"/>
    <property type="match status" value="1"/>
</dbReference>
<dbReference type="EMBL" id="CAACVS010000050">
    <property type="protein sequence ID" value="VEU35164.1"/>
    <property type="molecule type" value="Genomic_DNA"/>
</dbReference>
<comment type="subcellular location">
    <subcellularLocation>
        <location evidence="1">Cell envelope</location>
    </subcellularLocation>
    <subcellularLocation>
        <location evidence="2">Membrane</location>
    </subcellularLocation>
</comment>
<feature type="compositionally biased region" description="Low complexity" evidence="6">
    <location>
        <begin position="154"/>
        <end position="187"/>
    </location>
</feature>
<dbReference type="InterPro" id="IPR051848">
    <property type="entry name" value="PGIP"/>
</dbReference>
<dbReference type="InterPro" id="IPR001611">
    <property type="entry name" value="Leu-rich_rpt"/>
</dbReference>
<evidence type="ECO:0000256" key="4">
    <source>
        <dbReference type="ARBA" id="ARBA00022737"/>
    </source>
</evidence>
<keyword evidence="5" id="KW-0472">Membrane</keyword>
<evidence type="ECO:0000256" key="6">
    <source>
        <dbReference type="SAM" id="MobiDB-lite"/>
    </source>
</evidence>
<feature type="region of interest" description="Disordered" evidence="6">
    <location>
        <begin position="37"/>
        <end position="87"/>
    </location>
</feature>
<dbReference type="GO" id="GO:0016020">
    <property type="term" value="C:membrane"/>
    <property type="evidence" value="ECO:0007669"/>
    <property type="project" value="UniProtKB-SubCell"/>
</dbReference>
<reference evidence="8 9" key="1">
    <citation type="submission" date="2019-01" db="EMBL/GenBank/DDBJ databases">
        <authorList>
            <person name="Ferrante I. M."/>
        </authorList>
    </citation>
    <scope>NUCLEOTIDE SEQUENCE [LARGE SCALE GENOMIC DNA]</scope>
    <source>
        <strain evidence="8 9">B856</strain>
    </source>
</reference>
<gene>
    <name evidence="8" type="ORF">PSNMU_V1.4_AUG-EV-PASAV3_0018920</name>
</gene>
<feature type="compositionally biased region" description="Basic and acidic residues" evidence="6">
    <location>
        <begin position="58"/>
        <end position="74"/>
    </location>
</feature>
<evidence type="ECO:0000256" key="5">
    <source>
        <dbReference type="ARBA" id="ARBA00023136"/>
    </source>
</evidence>
<sequence>MRIFMIATTTAVWTIAILTASNSAFAENLRASTRRNPTIANGGILSGNGNTAATLNDKTNKNNDDEEEPKERTNGDISPPAFDIDGEEKGFYDGLLLEQLSSFDETLPPSNSPQPTMPIIKVTKPPGNLPTIPPSAAPTTILTTDPPTVPPTGTPKMSPTLRPTTESPSSSPTNPPTRSATGSPTETPSKEPTKTPTREPTEEPTEDPSQEPSSVVSEGPTSGPTVSVTTASPTEMPTIGSSGPTGLPTTGTLAPTAAAPSTPSPTLAPVITTIPTPSPSLSNPGPTSSLSSASPSVSTTQKCNLSQEGRSALINIFLRVVSNPAEVDTPGSPQMLALKWMIDGDPMQLCPQDKHLIQRYVMAVFYFSTRGDRWIQCSAPPPEAANDAESEAEDEQNANALCTIEVDGVDSNSHAWLTSGTECGWGGVGCNEEGFVVRIEMEQNGVGGTLAHELSRLQNLRNLVLEEGILTGTIPTELGEIRSLEQIDLNFNLLQGPIPEELYMLSNLRQLDLNDNELTGSISTSISDLGKLSFFQIENNLFSGTVPTQMGELLALEVATMDNNRLSGTVPCGAMEPLPELQVLTVDCLGAPNRPSPPLVVCECCTQCF</sequence>
<evidence type="ECO:0000256" key="2">
    <source>
        <dbReference type="ARBA" id="ARBA00004370"/>
    </source>
</evidence>
<evidence type="ECO:0000256" key="3">
    <source>
        <dbReference type="ARBA" id="ARBA00022729"/>
    </source>
</evidence>
<protein>
    <recommendedName>
        <fullName evidence="10">Leucine-rich repeat-containing N-terminal plant-type domain-containing protein</fullName>
    </recommendedName>
</protein>
<keyword evidence="9" id="KW-1185">Reference proteome</keyword>
<dbReference type="AlphaFoldDB" id="A0A448YZI5"/>
<feature type="compositionally biased region" description="Low complexity" evidence="6">
    <location>
        <begin position="237"/>
        <end position="300"/>
    </location>
</feature>
<evidence type="ECO:0000313" key="9">
    <source>
        <dbReference type="Proteomes" id="UP000291116"/>
    </source>
</evidence>
<dbReference type="Proteomes" id="UP000291116">
    <property type="component" value="Unassembled WGS sequence"/>
</dbReference>
<proteinExistence type="predicted"/>
<feature type="compositionally biased region" description="Pro residues" evidence="6">
    <location>
        <begin position="127"/>
        <end position="136"/>
    </location>
</feature>
<dbReference type="Pfam" id="PF00560">
    <property type="entry name" value="LRR_1"/>
    <property type="match status" value="1"/>
</dbReference>
<feature type="chain" id="PRO_5019224068" description="Leucine-rich repeat-containing N-terminal plant-type domain-containing protein" evidence="7">
    <location>
        <begin position="27"/>
        <end position="609"/>
    </location>
</feature>
<keyword evidence="4" id="KW-0677">Repeat</keyword>
<feature type="compositionally biased region" description="Polar residues" evidence="6">
    <location>
        <begin position="215"/>
        <end position="235"/>
    </location>
</feature>
<name>A0A448YZI5_9STRA</name>
<accession>A0A448YZI5</accession>
<dbReference type="InterPro" id="IPR032675">
    <property type="entry name" value="LRR_dom_sf"/>
</dbReference>